<keyword evidence="2" id="KW-1185">Reference proteome</keyword>
<protein>
    <recommendedName>
        <fullName evidence="3">DUF1934 domain-containing protein</fullName>
    </recommendedName>
</protein>
<sequence length="157" mass="18019">MNMKDDSFDVEVRLETHWSEDGNYGYNMVMRNPDTTAAVRGKGDLERIEDTVLNAKVEMIGGRIRLHISPQETRDNLSGRSIIISRLGLTNDKRRMCSWYMDYNYHIIAKNQENVKCGLQAVKTTCGWTVEMDVIAVRIEKTYELRLEEATNGGIVE</sequence>
<evidence type="ECO:0008006" key="3">
    <source>
        <dbReference type="Google" id="ProtNLM"/>
    </source>
</evidence>
<proteinExistence type="predicted"/>
<evidence type="ECO:0000313" key="2">
    <source>
        <dbReference type="Proteomes" id="UP001476798"/>
    </source>
</evidence>
<accession>A0ABV0MW30</accession>
<organism evidence="1 2">
    <name type="scientific">Goodea atripinnis</name>
    <dbReference type="NCBI Taxonomy" id="208336"/>
    <lineage>
        <taxon>Eukaryota</taxon>
        <taxon>Metazoa</taxon>
        <taxon>Chordata</taxon>
        <taxon>Craniata</taxon>
        <taxon>Vertebrata</taxon>
        <taxon>Euteleostomi</taxon>
        <taxon>Actinopterygii</taxon>
        <taxon>Neopterygii</taxon>
        <taxon>Teleostei</taxon>
        <taxon>Neoteleostei</taxon>
        <taxon>Acanthomorphata</taxon>
        <taxon>Ovalentaria</taxon>
        <taxon>Atherinomorphae</taxon>
        <taxon>Cyprinodontiformes</taxon>
        <taxon>Goodeidae</taxon>
        <taxon>Goodea</taxon>
    </lineage>
</organism>
<comment type="caution">
    <text evidence="1">The sequence shown here is derived from an EMBL/GenBank/DDBJ whole genome shotgun (WGS) entry which is preliminary data.</text>
</comment>
<evidence type="ECO:0000313" key="1">
    <source>
        <dbReference type="EMBL" id="MEQ2163340.1"/>
    </source>
</evidence>
<reference evidence="1 2" key="1">
    <citation type="submission" date="2021-06" db="EMBL/GenBank/DDBJ databases">
        <authorList>
            <person name="Palmer J.M."/>
        </authorList>
    </citation>
    <scope>NUCLEOTIDE SEQUENCE [LARGE SCALE GENOMIC DNA]</scope>
    <source>
        <strain evidence="1 2">GA_2019</strain>
        <tissue evidence="1">Muscle</tissue>
    </source>
</reference>
<dbReference type="Proteomes" id="UP001476798">
    <property type="component" value="Unassembled WGS sequence"/>
</dbReference>
<gene>
    <name evidence="1" type="ORF">GOODEAATRI_029020</name>
</gene>
<dbReference type="EMBL" id="JAHRIO010014173">
    <property type="protein sequence ID" value="MEQ2163340.1"/>
    <property type="molecule type" value="Genomic_DNA"/>
</dbReference>
<name>A0ABV0MW30_9TELE</name>